<keyword evidence="4" id="KW-1185">Reference proteome</keyword>
<proteinExistence type="predicted"/>
<evidence type="ECO:0000256" key="1">
    <source>
        <dbReference type="SAM" id="SignalP"/>
    </source>
</evidence>
<evidence type="ECO:0000313" key="3">
    <source>
        <dbReference type="EMBL" id="SFC53172.1"/>
    </source>
</evidence>
<dbReference type="OrthoDB" id="2168335at2"/>
<keyword evidence="1" id="KW-0732">Signal</keyword>
<dbReference type="STRING" id="753702.SAMN04488102_10960"/>
<dbReference type="AlphaFoldDB" id="A0A1I1JZ14"/>
<dbReference type="RefSeq" id="WP_091530754.1">
    <property type="nucleotide sequence ID" value="NZ_FOLT01000009.1"/>
</dbReference>
<organism evidence="3 4">
    <name type="scientific">Alkalibacterium subtropicum</name>
    <dbReference type="NCBI Taxonomy" id="753702"/>
    <lineage>
        <taxon>Bacteria</taxon>
        <taxon>Bacillati</taxon>
        <taxon>Bacillota</taxon>
        <taxon>Bacilli</taxon>
        <taxon>Lactobacillales</taxon>
        <taxon>Carnobacteriaceae</taxon>
        <taxon>Alkalibacterium</taxon>
    </lineage>
</organism>
<dbReference type="Proteomes" id="UP000199612">
    <property type="component" value="Unassembled WGS sequence"/>
</dbReference>
<feature type="chain" id="PRO_5038938094" description="YqgU-like 6-bladed beta-propeller domain-containing protein" evidence="1">
    <location>
        <begin position="30"/>
        <end position="371"/>
    </location>
</feature>
<feature type="signal peptide" evidence="1">
    <location>
        <begin position="1"/>
        <end position="29"/>
    </location>
</feature>
<protein>
    <recommendedName>
        <fullName evidence="2">YqgU-like 6-bladed beta-propeller domain-containing protein</fullName>
    </recommendedName>
</protein>
<gene>
    <name evidence="3" type="ORF">SAMN04488102_10960</name>
</gene>
<dbReference type="PROSITE" id="PS51257">
    <property type="entry name" value="PROKAR_LIPOPROTEIN"/>
    <property type="match status" value="1"/>
</dbReference>
<dbReference type="SUPFAM" id="SSF82171">
    <property type="entry name" value="DPP6 N-terminal domain-like"/>
    <property type="match status" value="1"/>
</dbReference>
<dbReference type="InterPro" id="IPR048421">
    <property type="entry name" value="YqgU_beta-prop"/>
</dbReference>
<feature type="domain" description="YqgU-like 6-bladed beta-propeller" evidence="2">
    <location>
        <begin position="84"/>
        <end position="349"/>
    </location>
</feature>
<accession>A0A1I1JZ14</accession>
<dbReference type="EMBL" id="FOLT01000009">
    <property type="protein sequence ID" value="SFC53172.1"/>
    <property type="molecule type" value="Genomic_DNA"/>
</dbReference>
<dbReference type="Pfam" id="PF21101">
    <property type="entry name" value="YqgU"/>
    <property type="match status" value="1"/>
</dbReference>
<evidence type="ECO:0000313" key="4">
    <source>
        <dbReference type="Proteomes" id="UP000199612"/>
    </source>
</evidence>
<name>A0A1I1JZ14_9LACT</name>
<reference evidence="4" key="1">
    <citation type="submission" date="2016-10" db="EMBL/GenBank/DDBJ databases">
        <authorList>
            <person name="Varghese N."/>
            <person name="Submissions S."/>
        </authorList>
    </citation>
    <scope>NUCLEOTIDE SEQUENCE [LARGE SCALE GENOMIC DNA]</scope>
    <source>
        <strain evidence="4">DSM 23664</strain>
    </source>
</reference>
<sequence length="371" mass="42756">MIKKGSHYIQVILILICCCLFLFSCTALDPDDTGENQPPEEEQTALAKLDIDYRSFQKIVGWLDDETLLVHLSEEGEHNLTTFNIFSGETNQIYSDDASILSVMINQSRDKIMLQEIKYDQSALKVLSVDGALIQSTTFGYASYVNFDWNPTNDNTVFISHYNYEHSLETETILVYIWTIDENTFSVRDIPSLSPRWYSENVYLYIDELHTPALYIGDIREDKEDMIINKDISDFFLYQDTFVGIVESDISDSEVLLFHEYPFLVGDKVIRLPKVTMNELPVKPQMTQSVRNGKIYGVIPDHSFSLEEELGDYHLAHLHFEDETVIEVMDLPEDAPIALSPSEEYLLYGWRLENIIDLSDPELIELIEILN</sequence>
<evidence type="ECO:0000259" key="2">
    <source>
        <dbReference type="Pfam" id="PF21101"/>
    </source>
</evidence>